<dbReference type="STRING" id="1770058.A3840_06325"/>
<evidence type="ECO:0000313" key="3">
    <source>
        <dbReference type="Proteomes" id="UP000078389"/>
    </source>
</evidence>
<organism evidence="2 3">
    <name type="scientific">Devosia elaeis</name>
    <dbReference type="NCBI Taxonomy" id="1770058"/>
    <lineage>
        <taxon>Bacteria</taxon>
        <taxon>Pseudomonadati</taxon>
        <taxon>Pseudomonadota</taxon>
        <taxon>Alphaproteobacteria</taxon>
        <taxon>Hyphomicrobiales</taxon>
        <taxon>Devosiaceae</taxon>
        <taxon>Devosia</taxon>
    </lineage>
</organism>
<keyword evidence="3" id="KW-1185">Reference proteome</keyword>
<feature type="chain" id="PRO_5008088401" evidence="1">
    <location>
        <begin position="20"/>
        <end position="217"/>
    </location>
</feature>
<accession>A0A178I2B1</accession>
<evidence type="ECO:0000313" key="2">
    <source>
        <dbReference type="EMBL" id="OAM78328.1"/>
    </source>
</evidence>
<evidence type="ECO:0000256" key="1">
    <source>
        <dbReference type="SAM" id="SignalP"/>
    </source>
</evidence>
<comment type="caution">
    <text evidence="2">The sequence shown here is derived from an EMBL/GenBank/DDBJ whole genome shotgun (WGS) entry which is preliminary data.</text>
</comment>
<name>A0A178I2B1_9HYPH</name>
<gene>
    <name evidence="2" type="ORF">A3840_06325</name>
</gene>
<protein>
    <submittedName>
        <fullName evidence="2">Uncharacterized protein</fullName>
    </submittedName>
</protein>
<proteinExistence type="predicted"/>
<dbReference type="AlphaFoldDB" id="A0A178I2B1"/>
<dbReference type="EMBL" id="LVVY01000071">
    <property type="protein sequence ID" value="OAM78328.1"/>
    <property type="molecule type" value="Genomic_DNA"/>
</dbReference>
<sequence length="217" mass="23456">MKSAMVLLACLLLAMPAGAHQAEAVPLEVAAEHLTLRALDQTLALPLPDWTELQGAAPATMLDLVSVHFREADGQARLEIYPRGEGEALWSRLYGANIFAQPGLTLADLRTAMIDVYARTCRPDRVALFQLEPDNGDDIPPLGLVCGAYRDLPGYAGQGEVMIMGFYKSPAGVAAIYQEWRGPAFDPADASTWPVSSAEVETRFGQFKSQAALRPVD</sequence>
<reference evidence="2 3" key="1">
    <citation type="submission" date="2016-03" db="EMBL/GenBank/DDBJ databases">
        <title>Genome sequencing of Devosia sp. S37.</title>
        <authorList>
            <person name="Mohd Nor M."/>
        </authorList>
    </citation>
    <scope>NUCLEOTIDE SEQUENCE [LARGE SCALE GENOMIC DNA]</scope>
    <source>
        <strain evidence="2 3">S37</strain>
    </source>
</reference>
<keyword evidence="1" id="KW-0732">Signal</keyword>
<feature type="signal peptide" evidence="1">
    <location>
        <begin position="1"/>
        <end position="19"/>
    </location>
</feature>
<dbReference type="Proteomes" id="UP000078389">
    <property type="component" value="Unassembled WGS sequence"/>
</dbReference>